<keyword evidence="2" id="KW-0812">Transmembrane</keyword>
<feature type="compositionally biased region" description="Polar residues" evidence="4">
    <location>
        <begin position="306"/>
        <end position="315"/>
    </location>
</feature>
<organism evidence="6 9">
    <name type="scientific">Legionella taurinensis</name>
    <dbReference type="NCBI Taxonomy" id="70611"/>
    <lineage>
        <taxon>Bacteria</taxon>
        <taxon>Pseudomonadati</taxon>
        <taxon>Pseudomonadota</taxon>
        <taxon>Gammaproteobacteria</taxon>
        <taxon>Legionellales</taxon>
        <taxon>Legionellaceae</taxon>
        <taxon>Legionella</taxon>
    </lineage>
</organism>
<gene>
    <name evidence="6" type="ORF">D6J04_06115</name>
    <name evidence="5" type="ORF">DB745_10050</name>
    <name evidence="7" type="ORF">DIZ81_10045</name>
</gene>
<evidence type="ECO:0000256" key="2">
    <source>
        <dbReference type="ARBA" id="ARBA00022692"/>
    </source>
</evidence>
<name>A0A3A5L831_9GAMM</name>
<accession>A0A3A5L831</accession>
<evidence type="ECO:0000256" key="1">
    <source>
        <dbReference type="ARBA" id="ARBA00004370"/>
    </source>
</evidence>
<reference evidence="6 9" key="3">
    <citation type="submission" date="2018-09" db="EMBL/GenBank/DDBJ databases">
        <title>Draft genome sequences of Legionella taurinensis isolated from water samples.</title>
        <authorList>
            <person name="Chakeri A."/>
            <person name="Allerberger F."/>
            <person name="Kundi M."/>
            <person name="Ruppitsch W."/>
            <person name="Schmid D."/>
        </authorList>
    </citation>
    <scope>NUCLEOTIDE SEQUENCE [LARGE SCALE GENOMIC DNA]</scope>
    <source>
        <strain evidence="6 9">4570-18-6</strain>
    </source>
</reference>
<dbReference type="OrthoDB" id="5646438at2"/>
<dbReference type="Proteomes" id="UP000251035">
    <property type="component" value="Unassembled WGS sequence"/>
</dbReference>
<comment type="caution">
    <text evidence="6">The sequence shown here is derived from an EMBL/GenBank/DDBJ whole genome shotgun (WGS) entry which is preliminary data.</text>
</comment>
<evidence type="ECO:0000313" key="5">
    <source>
        <dbReference type="EMBL" id="PUT46856.1"/>
    </source>
</evidence>
<dbReference type="EMBL" id="QCXM01000009">
    <property type="protein sequence ID" value="PUT46856.1"/>
    <property type="molecule type" value="Genomic_DNA"/>
</dbReference>
<dbReference type="GO" id="GO:0016020">
    <property type="term" value="C:membrane"/>
    <property type="evidence" value="ECO:0007669"/>
    <property type="project" value="UniProtKB-SubCell"/>
</dbReference>
<dbReference type="GeneID" id="48947055"/>
<dbReference type="AlphaFoldDB" id="A0A3A5L831"/>
<evidence type="ECO:0000313" key="10">
    <source>
        <dbReference type="Proteomes" id="UP000306421"/>
    </source>
</evidence>
<proteinExistence type="predicted"/>
<keyword evidence="3" id="KW-0472">Membrane</keyword>
<dbReference type="Proteomes" id="UP000306421">
    <property type="component" value="Unassembled WGS sequence"/>
</dbReference>
<dbReference type="EMBL" id="QFGG01000008">
    <property type="protein sequence ID" value="TID41789.1"/>
    <property type="molecule type" value="Genomic_DNA"/>
</dbReference>
<reference evidence="7 10" key="2">
    <citation type="submission" date="2018-04" db="EMBL/GenBank/DDBJ databases">
        <title>Whole genome sequence comparison of clinical and drinking water Legionella pneumophila isolates.</title>
        <authorList>
            <person name="Garner E."/>
        </authorList>
    </citation>
    <scope>NUCLEOTIDE SEQUENCE [LARGE SCALE GENOMIC DNA]</scope>
    <source>
        <strain evidence="7 10">WH02</strain>
    </source>
</reference>
<evidence type="ECO:0000313" key="6">
    <source>
        <dbReference type="EMBL" id="RJT47712.1"/>
    </source>
</evidence>
<comment type="subcellular location">
    <subcellularLocation>
        <location evidence="1">Membrane</location>
    </subcellularLocation>
</comment>
<dbReference type="SUPFAM" id="SSF103506">
    <property type="entry name" value="Mitochondrial carrier"/>
    <property type="match status" value="1"/>
</dbReference>
<evidence type="ECO:0000256" key="3">
    <source>
        <dbReference type="ARBA" id="ARBA00023136"/>
    </source>
</evidence>
<evidence type="ECO:0000313" key="9">
    <source>
        <dbReference type="Proteomes" id="UP000270757"/>
    </source>
</evidence>
<reference evidence="5 8" key="1">
    <citation type="submission" date="2018-04" db="EMBL/GenBank/DDBJ databases">
        <title>Whole genome sequence comparison of clinical and drinking water Legionella pneumophila isolates associated with the Flint Water Crisis.</title>
        <authorList>
            <person name="Garner E."/>
            <person name="Brown C."/>
            <person name="Schwake O."/>
            <person name="Coil D."/>
            <person name="Jospin G."/>
            <person name="Eisen J."/>
            <person name="Edwards M."/>
            <person name="Pruden A."/>
        </authorList>
    </citation>
    <scope>NUCLEOTIDE SEQUENCE [LARGE SCALE GENOMIC DNA]</scope>
    <source>
        <strain evidence="5 8">Genessee03</strain>
    </source>
</reference>
<dbReference type="RefSeq" id="WP_108293659.1">
    <property type="nucleotide sequence ID" value="NZ_CAAAIR010000006.1"/>
</dbReference>
<dbReference type="InterPro" id="IPR023395">
    <property type="entry name" value="MCP_dom_sf"/>
</dbReference>
<evidence type="ECO:0000313" key="8">
    <source>
        <dbReference type="Proteomes" id="UP000251035"/>
    </source>
</evidence>
<evidence type="ECO:0000313" key="7">
    <source>
        <dbReference type="EMBL" id="TID41789.1"/>
    </source>
</evidence>
<evidence type="ECO:0000256" key="4">
    <source>
        <dbReference type="SAM" id="MobiDB-lite"/>
    </source>
</evidence>
<dbReference type="Proteomes" id="UP000270757">
    <property type="component" value="Unassembled WGS sequence"/>
</dbReference>
<dbReference type="EMBL" id="QZWB01000005">
    <property type="protein sequence ID" value="RJT47712.1"/>
    <property type="molecule type" value="Genomic_DNA"/>
</dbReference>
<protein>
    <submittedName>
        <fullName evidence="6">Uncharacterized protein</fullName>
    </submittedName>
</protein>
<sequence>MSTNQNDVGNQIKKDSATTEKSPFRFLPLTQHDLLRNPYVEGVIRVFGTSVAVATILHPMDVMMTRFRSQGYAPMMANHQFFSKLFTGFLTTQKQAALKNMVIANKEKVNDHVGEMIGEHENKVFKKYGEMLVTTVIVGGIDTILTQYYANKRILDALGDKIELSLGQKFQFAKEGMLTRGGRNFVTTLACIGATTTVSEFINPLIPKNDHVFAHTAATSVISGFAISPFASILDNVYQEKIRQVNKDTLKTPPLTEMFMHLWQQGGVRRLVRGAGMGGFYNVIAFGVINGVAEVMNTHLFPRQPTSRVSQQGSFFTPEIKNEPKITAPAIEETGSQPPTPTTPK</sequence>
<feature type="region of interest" description="Disordered" evidence="4">
    <location>
        <begin position="306"/>
        <end position="345"/>
    </location>
</feature>
<keyword evidence="8" id="KW-1185">Reference proteome</keyword>